<accession>A0A4R5B5L1</accession>
<protein>
    <submittedName>
        <fullName evidence="2">Uncharacterized protein</fullName>
    </submittedName>
</protein>
<evidence type="ECO:0000256" key="1">
    <source>
        <dbReference type="SAM" id="MobiDB-lite"/>
    </source>
</evidence>
<reference evidence="2 3" key="1">
    <citation type="submission" date="2019-03" db="EMBL/GenBank/DDBJ databases">
        <title>Draft genome sequences of novel Actinobacteria.</title>
        <authorList>
            <person name="Sahin N."/>
            <person name="Ay H."/>
            <person name="Saygin H."/>
        </authorList>
    </citation>
    <scope>NUCLEOTIDE SEQUENCE [LARGE SCALE GENOMIC DNA]</scope>
    <source>
        <strain evidence="2 3">H3C3</strain>
    </source>
</reference>
<dbReference type="EMBL" id="SMKU01000136">
    <property type="protein sequence ID" value="TDD81528.1"/>
    <property type="molecule type" value="Genomic_DNA"/>
</dbReference>
<dbReference type="Proteomes" id="UP000294513">
    <property type="component" value="Unassembled WGS sequence"/>
</dbReference>
<name>A0A4R5B5L1_9ACTN</name>
<organism evidence="2 3">
    <name type="scientific">Actinomadura rubrisoli</name>
    <dbReference type="NCBI Taxonomy" id="2530368"/>
    <lineage>
        <taxon>Bacteria</taxon>
        <taxon>Bacillati</taxon>
        <taxon>Actinomycetota</taxon>
        <taxon>Actinomycetes</taxon>
        <taxon>Streptosporangiales</taxon>
        <taxon>Thermomonosporaceae</taxon>
        <taxon>Actinomadura</taxon>
    </lineage>
</organism>
<gene>
    <name evidence="2" type="ORF">E1298_24060</name>
</gene>
<feature type="non-terminal residue" evidence="2">
    <location>
        <position position="143"/>
    </location>
</feature>
<feature type="region of interest" description="Disordered" evidence="1">
    <location>
        <begin position="1"/>
        <end position="25"/>
    </location>
</feature>
<evidence type="ECO:0000313" key="3">
    <source>
        <dbReference type="Proteomes" id="UP000294513"/>
    </source>
</evidence>
<dbReference type="AlphaFoldDB" id="A0A4R5B5L1"/>
<proteinExistence type="predicted"/>
<keyword evidence="3" id="KW-1185">Reference proteome</keyword>
<feature type="compositionally biased region" description="Gly residues" evidence="1">
    <location>
        <begin position="15"/>
        <end position="25"/>
    </location>
</feature>
<evidence type="ECO:0000313" key="2">
    <source>
        <dbReference type="EMBL" id="TDD81528.1"/>
    </source>
</evidence>
<comment type="caution">
    <text evidence="2">The sequence shown here is derived from an EMBL/GenBank/DDBJ whole genome shotgun (WGS) entry which is preliminary data.</text>
</comment>
<sequence>MIQSWNSRRRCRSGQGDGGVGMGGGVRGRGQAGQFGVQPRQCLLAAGEPACGRVGDGWVQVRGGGLGGVGVVVQEPCKGVVAVVGGRVLPAEGGGVLADQVVHPPPSVGLAGFDQVRFGQPLDQAAALGCYQPGGGGGRGGGD</sequence>